<sequence>MTNPPLQEKFIALFQQHELNTLMSNVYARADVLPIGALHIPVTIVDKVRDNCYVVSPYAGIVAYGHDETDKLPSYLRFPLNLGLQMLGIYLRFAKIDKIATLNNYCLSTNTFSSQVLDVEVAALTASASERYPDYALMLRSLNNKHHQDLLMKLHQHGWQLITSRQVYLFDEIHHSLIHQNTQRDFKLLDDGQFHFRICHSDDDYIQAQKWYNCLYLEKYSCQNVQFTPCALKAMQELGILELYLLENLHRQSMGVLGVVYDDGVMTAPIVGYDLTCPQSWGLYRRIIAKAMLLAVKHQYKLHLSSGAPSFKRLRGGFPCIEYSAVYTRHLPSARQKNVWDRLHQISPYYTKLLQHYQL</sequence>
<organism evidence="1 2">
    <name type="scientific">Conchiformibius steedae</name>
    <dbReference type="NCBI Taxonomy" id="153493"/>
    <lineage>
        <taxon>Bacteria</taxon>
        <taxon>Pseudomonadati</taxon>
        <taxon>Pseudomonadota</taxon>
        <taxon>Betaproteobacteria</taxon>
        <taxon>Neisseriales</taxon>
        <taxon>Neisseriaceae</taxon>
        <taxon>Conchiformibius</taxon>
    </lineage>
</organism>
<gene>
    <name evidence="1" type="ORF">EII21_07130</name>
</gene>
<dbReference type="Proteomes" id="UP000269923">
    <property type="component" value="Unassembled WGS sequence"/>
</dbReference>
<accession>A0A3P2A3F3</accession>
<evidence type="ECO:0000313" key="2">
    <source>
        <dbReference type="Proteomes" id="UP000269923"/>
    </source>
</evidence>
<dbReference type="EMBL" id="RQYC01000009">
    <property type="protein sequence ID" value="RRD89981.1"/>
    <property type="molecule type" value="Genomic_DNA"/>
</dbReference>
<reference evidence="1 2" key="1">
    <citation type="submission" date="2018-11" db="EMBL/GenBank/DDBJ databases">
        <title>Genomes From Bacteria Associated with the Canine Oral Cavity: a Test Case for Automated Genome-Based Taxonomic Assignment.</title>
        <authorList>
            <person name="Coil D.A."/>
            <person name="Jospin G."/>
            <person name="Darling A.E."/>
            <person name="Wallis C."/>
            <person name="Davis I.J."/>
            <person name="Harris S."/>
            <person name="Eisen J.A."/>
            <person name="Holcombe L.J."/>
            <person name="O'Flynn C."/>
        </authorList>
    </citation>
    <scope>NUCLEOTIDE SEQUENCE [LARGE SCALE GENOMIC DNA]</scope>
    <source>
        <strain evidence="1 2">COT-280</strain>
    </source>
</reference>
<protein>
    <submittedName>
        <fullName evidence="1">Uncharacterized protein</fullName>
    </submittedName>
</protein>
<dbReference type="OrthoDB" id="9809725at2"/>
<keyword evidence="2" id="KW-1185">Reference proteome</keyword>
<comment type="caution">
    <text evidence="1">The sequence shown here is derived from an EMBL/GenBank/DDBJ whole genome shotgun (WGS) entry which is preliminary data.</text>
</comment>
<evidence type="ECO:0000313" key="1">
    <source>
        <dbReference type="EMBL" id="RRD89981.1"/>
    </source>
</evidence>
<name>A0A3P2A3F3_9NEIS</name>
<dbReference type="RefSeq" id="WP_124795117.1">
    <property type="nucleotide sequence ID" value="NZ_RQYC01000009.1"/>
</dbReference>
<dbReference type="AlphaFoldDB" id="A0A3P2A3F3"/>
<proteinExistence type="predicted"/>